<accession>A0A8S3K749</accession>
<name>A0A8S3K749_9BILA</name>
<dbReference type="EMBL" id="CAJOBJ010379189">
    <property type="protein sequence ID" value="CAF5226776.1"/>
    <property type="molecule type" value="Genomic_DNA"/>
</dbReference>
<proteinExistence type="predicted"/>
<dbReference type="SUPFAM" id="SSF57567">
    <property type="entry name" value="Serine protease inhibitors"/>
    <property type="match status" value="1"/>
</dbReference>
<dbReference type="FunFam" id="2.20.100.10:FF:000001">
    <property type="entry name" value="semaphorin-5A isoform X1"/>
    <property type="match status" value="1"/>
</dbReference>
<dbReference type="Pfam" id="PF01826">
    <property type="entry name" value="TIL"/>
    <property type="match status" value="1"/>
</dbReference>
<gene>
    <name evidence="3" type="ORF">GIL414_LOCUS87291</name>
</gene>
<feature type="non-terminal residue" evidence="3">
    <location>
        <position position="1"/>
    </location>
</feature>
<evidence type="ECO:0000259" key="2">
    <source>
        <dbReference type="Pfam" id="PF01826"/>
    </source>
</evidence>
<evidence type="ECO:0000313" key="3">
    <source>
        <dbReference type="EMBL" id="CAF5226776.1"/>
    </source>
</evidence>
<dbReference type="PROSITE" id="PS50092">
    <property type="entry name" value="TSP1"/>
    <property type="match status" value="1"/>
</dbReference>
<dbReference type="SUPFAM" id="SSF82895">
    <property type="entry name" value="TSP-1 type 1 repeat"/>
    <property type="match status" value="1"/>
</dbReference>
<dbReference type="CDD" id="cd19941">
    <property type="entry name" value="TIL"/>
    <property type="match status" value="1"/>
</dbReference>
<dbReference type="PRINTS" id="PR01705">
    <property type="entry name" value="TSP1REPEAT"/>
</dbReference>
<dbReference type="InterPro" id="IPR002919">
    <property type="entry name" value="TIL_dom"/>
</dbReference>
<organism evidence="3 4">
    <name type="scientific">Rotaria magnacalcarata</name>
    <dbReference type="NCBI Taxonomy" id="392030"/>
    <lineage>
        <taxon>Eukaryota</taxon>
        <taxon>Metazoa</taxon>
        <taxon>Spiralia</taxon>
        <taxon>Gnathifera</taxon>
        <taxon>Rotifera</taxon>
        <taxon>Eurotatoria</taxon>
        <taxon>Bdelloidea</taxon>
        <taxon>Philodinida</taxon>
        <taxon>Philodinidae</taxon>
        <taxon>Rotaria</taxon>
    </lineage>
</organism>
<dbReference type="Proteomes" id="UP000681720">
    <property type="component" value="Unassembled WGS sequence"/>
</dbReference>
<dbReference type="Gene3D" id="2.10.25.10">
    <property type="entry name" value="Laminin"/>
    <property type="match status" value="1"/>
</dbReference>
<feature type="domain" description="TIL" evidence="2">
    <location>
        <begin position="60"/>
        <end position="116"/>
    </location>
</feature>
<dbReference type="InterPro" id="IPR036084">
    <property type="entry name" value="Ser_inhib-like_sf"/>
</dbReference>
<dbReference type="SMART" id="SM00209">
    <property type="entry name" value="TSP1"/>
    <property type="match status" value="1"/>
</dbReference>
<evidence type="ECO:0000256" key="1">
    <source>
        <dbReference type="ARBA" id="ARBA00023157"/>
    </source>
</evidence>
<feature type="non-terminal residue" evidence="3">
    <location>
        <position position="122"/>
    </location>
</feature>
<dbReference type="Pfam" id="PF00090">
    <property type="entry name" value="TSP_1"/>
    <property type="match status" value="1"/>
</dbReference>
<dbReference type="AlphaFoldDB" id="A0A8S3K749"/>
<evidence type="ECO:0000313" key="4">
    <source>
        <dbReference type="Proteomes" id="UP000681720"/>
    </source>
</evidence>
<comment type="caution">
    <text evidence="3">The sequence shown here is derived from an EMBL/GenBank/DDBJ whole genome shotgun (WGS) entry which is preliminary data.</text>
</comment>
<dbReference type="InterPro" id="IPR000884">
    <property type="entry name" value="TSP1_rpt"/>
</dbReference>
<dbReference type="InterPro" id="IPR036383">
    <property type="entry name" value="TSP1_rpt_sf"/>
</dbReference>
<dbReference type="Gene3D" id="2.20.100.10">
    <property type="entry name" value="Thrombospondin type-1 (TSP1) repeat"/>
    <property type="match status" value="1"/>
</dbReference>
<reference evidence="3" key="1">
    <citation type="submission" date="2021-02" db="EMBL/GenBank/DDBJ databases">
        <authorList>
            <person name="Nowell W R."/>
        </authorList>
    </citation>
    <scope>NUCLEOTIDE SEQUENCE</scope>
</reference>
<protein>
    <recommendedName>
        <fullName evidence="2">TIL domain-containing protein</fullName>
    </recommendedName>
</protein>
<keyword evidence="1" id="KW-1015">Disulfide bond</keyword>
<sequence length="122" mass="12900">DGNWSPWSPWNNCTADCNGGERIRTRQCNQPTPKCDGAPCEGTSSQSEPCNTFPCRNGTCTGGKILSNCSNSCDTSCSTLTCNGQCSEPEICQTGCICANDTVMDANGNCVMPSTCQCLYEG</sequence>